<evidence type="ECO:0000313" key="1">
    <source>
        <dbReference type="EMBL" id="GLF98235.1"/>
    </source>
</evidence>
<keyword evidence="2" id="KW-1185">Reference proteome</keyword>
<dbReference type="RefSeq" id="WP_323450218.1">
    <property type="nucleotide sequence ID" value="NZ_BSBI01000013.1"/>
</dbReference>
<accession>A0ABQ5P6M7</accession>
<gene>
    <name evidence="1" type="ORF">SYYSPA8_28080</name>
</gene>
<organism evidence="1 2">
    <name type="scientific">Streptomyces yaizuensis</name>
    <dbReference type="NCBI Taxonomy" id="2989713"/>
    <lineage>
        <taxon>Bacteria</taxon>
        <taxon>Bacillati</taxon>
        <taxon>Actinomycetota</taxon>
        <taxon>Actinomycetes</taxon>
        <taxon>Kitasatosporales</taxon>
        <taxon>Streptomycetaceae</taxon>
        <taxon>Streptomyces</taxon>
    </lineage>
</organism>
<dbReference type="Proteomes" id="UP001291653">
    <property type="component" value="Unassembled WGS sequence"/>
</dbReference>
<proteinExistence type="predicted"/>
<protein>
    <submittedName>
        <fullName evidence="1">Uncharacterized protein</fullName>
    </submittedName>
</protein>
<reference evidence="1 2" key="1">
    <citation type="submission" date="2022-10" db="EMBL/GenBank/DDBJ databases">
        <title>Draft genome sequence of Streptomyces sp. YSPA8.</title>
        <authorList>
            <person name="Moriuchi R."/>
            <person name="Dohra H."/>
            <person name="Yamamura H."/>
            <person name="Kodani S."/>
        </authorList>
    </citation>
    <scope>NUCLEOTIDE SEQUENCE [LARGE SCALE GENOMIC DNA]</scope>
    <source>
        <strain evidence="1 2">YSPA8</strain>
    </source>
</reference>
<sequence>MDSDAIRATMPSLPVPGGTAADRIADALGTPNPTAYGEKLHVTAFVVRRFTDRGLLADLSANPDGGSLHHPDQVDQVCRRQDLADLVAADTPLGPEPAPARLRVRRAHGTGW</sequence>
<dbReference type="EMBL" id="BSBI01000013">
    <property type="protein sequence ID" value="GLF98235.1"/>
    <property type="molecule type" value="Genomic_DNA"/>
</dbReference>
<comment type="caution">
    <text evidence="1">The sequence shown here is derived from an EMBL/GenBank/DDBJ whole genome shotgun (WGS) entry which is preliminary data.</text>
</comment>
<evidence type="ECO:0000313" key="2">
    <source>
        <dbReference type="Proteomes" id="UP001291653"/>
    </source>
</evidence>
<name>A0ABQ5P6M7_9ACTN</name>